<dbReference type="GO" id="GO:0032993">
    <property type="term" value="C:protein-DNA complex"/>
    <property type="evidence" value="ECO:0007669"/>
    <property type="project" value="TreeGrafter"/>
</dbReference>
<dbReference type="RefSeq" id="WP_111000583.1">
    <property type="nucleotide sequence ID" value="NZ_QKTW01000025.1"/>
</dbReference>
<evidence type="ECO:0000256" key="7">
    <source>
        <dbReference type="SAM" id="Phobius"/>
    </source>
</evidence>
<gene>
    <name evidence="9" type="ORF">DN068_19305</name>
</gene>
<dbReference type="GO" id="GO:0005829">
    <property type="term" value="C:cytosol"/>
    <property type="evidence" value="ECO:0007669"/>
    <property type="project" value="TreeGrafter"/>
</dbReference>
<dbReference type="GO" id="GO:0000976">
    <property type="term" value="F:transcription cis-regulatory region binding"/>
    <property type="evidence" value="ECO:0007669"/>
    <property type="project" value="TreeGrafter"/>
</dbReference>
<evidence type="ECO:0000313" key="9">
    <source>
        <dbReference type="EMBL" id="PZF71437.1"/>
    </source>
</evidence>
<keyword evidence="10" id="KW-1185">Reference proteome</keyword>
<evidence type="ECO:0000256" key="5">
    <source>
        <dbReference type="ARBA" id="ARBA00023163"/>
    </source>
</evidence>
<dbReference type="OrthoDB" id="1118837at2"/>
<keyword evidence="7" id="KW-0472">Membrane</keyword>
<dbReference type="Pfam" id="PF00072">
    <property type="entry name" value="Response_reg"/>
    <property type="match status" value="1"/>
</dbReference>
<dbReference type="Proteomes" id="UP000248745">
    <property type="component" value="Unassembled WGS sequence"/>
</dbReference>
<dbReference type="PANTHER" id="PTHR48111:SF1">
    <property type="entry name" value="TWO-COMPONENT RESPONSE REGULATOR ORR33"/>
    <property type="match status" value="1"/>
</dbReference>
<evidence type="ECO:0000256" key="6">
    <source>
        <dbReference type="PROSITE-ProRule" id="PRU00169"/>
    </source>
</evidence>
<keyword evidence="7" id="KW-1133">Transmembrane helix</keyword>
<evidence type="ECO:0000313" key="10">
    <source>
        <dbReference type="Proteomes" id="UP000248745"/>
    </source>
</evidence>
<dbReference type="InterPro" id="IPR011006">
    <property type="entry name" value="CheY-like_superfamily"/>
</dbReference>
<keyword evidence="1 6" id="KW-0597">Phosphoprotein</keyword>
<dbReference type="GO" id="GO:0006355">
    <property type="term" value="P:regulation of DNA-templated transcription"/>
    <property type="evidence" value="ECO:0007669"/>
    <property type="project" value="TreeGrafter"/>
</dbReference>
<dbReference type="SMART" id="SM00448">
    <property type="entry name" value="REC"/>
    <property type="match status" value="1"/>
</dbReference>
<dbReference type="InterPro" id="IPR001789">
    <property type="entry name" value="Sig_transdc_resp-reg_receiver"/>
</dbReference>
<evidence type="ECO:0000256" key="2">
    <source>
        <dbReference type="ARBA" id="ARBA00023012"/>
    </source>
</evidence>
<dbReference type="SUPFAM" id="SSF52172">
    <property type="entry name" value="CheY-like"/>
    <property type="match status" value="1"/>
</dbReference>
<dbReference type="EMBL" id="QKTW01000025">
    <property type="protein sequence ID" value="PZF71437.1"/>
    <property type="molecule type" value="Genomic_DNA"/>
</dbReference>
<sequence length="170" mass="19415">MADQKRVIFLVDDEPIQNEMLKDYLSERFLYDIKVYDNGEEALQNLNLNPEIVVLDYHLNAHRADAKNGVEILKEIKDKAPDTQVIMLSGQDKIEVAVDSIKYGAYDYVVKGETAFSRTENILNNISELHKVKTINNAYKKTIILLAVGIGLIILLAFYLMFFTDAYSHL</sequence>
<keyword evidence="5" id="KW-0804">Transcription</keyword>
<dbReference type="GO" id="GO:0000156">
    <property type="term" value="F:phosphorelay response regulator activity"/>
    <property type="evidence" value="ECO:0007669"/>
    <property type="project" value="TreeGrafter"/>
</dbReference>
<organism evidence="9 10">
    <name type="scientific">Taibaiella soli</name>
    <dbReference type="NCBI Taxonomy" id="1649169"/>
    <lineage>
        <taxon>Bacteria</taxon>
        <taxon>Pseudomonadati</taxon>
        <taxon>Bacteroidota</taxon>
        <taxon>Chitinophagia</taxon>
        <taxon>Chitinophagales</taxon>
        <taxon>Chitinophagaceae</taxon>
        <taxon>Taibaiella</taxon>
    </lineage>
</organism>
<dbReference type="AlphaFoldDB" id="A0A2W2B630"/>
<feature type="domain" description="Response regulatory" evidence="8">
    <location>
        <begin position="7"/>
        <end position="126"/>
    </location>
</feature>
<dbReference type="InterPro" id="IPR039420">
    <property type="entry name" value="WalR-like"/>
</dbReference>
<name>A0A2W2B630_9BACT</name>
<proteinExistence type="predicted"/>
<evidence type="ECO:0000256" key="4">
    <source>
        <dbReference type="ARBA" id="ARBA00023125"/>
    </source>
</evidence>
<evidence type="ECO:0000256" key="1">
    <source>
        <dbReference type="ARBA" id="ARBA00022553"/>
    </source>
</evidence>
<accession>A0A2W2B630</accession>
<keyword evidence="3" id="KW-0805">Transcription regulation</keyword>
<evidence type="ECO:0000256" key="3">
    <source>
        <dbReference type="ARBA" id="ARBA00023015"/>
    </source>
</evidence>
<reference evidence="9 10" key="1">
    <citation type="submission" date="2018-06" db="EMBL/GenBank/DDBJ databases">
        <title>Mucibacter soli gen. nov., sp. nov., a new member of the family Chitinophagaceae producing mucin.</title>
        <authorList>
            <person name="Kim M.-K."/>
            <person name="Park S."/>
            <person name="Kim T.-S."/>
            <person name="Joung Y."/>
            <person name="Han J.-H."/>
            <person name="Kim S.B."/>
        </authorList>
    </citation>
    <scope>NUCLEOTIDE SEQUENCE [LARGE SCALE GENOMIC DNA]</scope>
    <source>
        <strain evidence="9 10">R1-15</strain>
    </source>
</reference>
<dbReference type="PANTHER" id="PTHR48111">
    <property type="entry name" value="REGULATOR OF RPOS"/>
    <property type="match status" value="1"/>
</dbReference>
<keyword evidence="7" id="KW-0812">Transmembrane</keyword>
<keyword evidence="2" id="KW-0902">Two-component regulatory system</keyword>
<protein>
    <submittedName>
        <fullName evidence="9">Response regulator</fullName>
    </submittedName>
</protein>
<dbReference type="Gene3D" id="3.40.50.2300">
    <property type="match status" value="1"/>
</dbReference>
<keyword evidence="4" id="KW-0238">DNA-binding</keyword>
<feature type="transmembrane region" description="Helical" evidence="7">
    <location>
        <begin position="143"/>
        <end position="162"/>
    </location>
</feature>
<evidence type="ECO:0000259" key="8">
    <source>
        <dbReference type="PROSITE" id="PS50110"/>
    </source>
</evidence>
<dbReference type="CDD" id="cd00156">
    <property type="entry name" value="REC"/>
    <property type="match status" value="1"/>
</dbReference>
<comment type="caution">
    <text evidence="9">The sequence shown here is derived from an EMBL/GenBank/DDBJ whole genome shotgun (WGS) entry which is preliminary data.</text>
</comment>
<dbReference type="PROSITE" id="PS50110">
    <property type="entry name" value="RESPONSE_REGULATORY"/>
    <property type="match status" value="1"/>
</dbReference>
<feature type="modified residue" description="4-aspartylphosphate" evidence="6">
    <location>
        <position position="56"/>
    </location>
</feature>